<proteinExistence type="predicted"/>
<feature type="domain" description="HYDIN/VesB/CFA65-like Ig-like" evidence="6">
    <location>
        <begin position="453"/>
        <end position="538"/>
    </location>
</feature>
<evidence type="ECO:0000256" key="5">
    <source>
        <dbReference type="ARBA" id="ARBA00023273"/>
    </source>
</evidence>
<keyword evidence="8" id="KW-1185">Reference proteome</keyword>
<evidence type="ECO:0000256" key="1">
    <source>
        <dbReference type="ARBA" id="ARBA00004138"/>
    </source>
</evidence>
<dbReference type="GO" id="GO:0003341">
    <property type="term" value="P:cilium movement"/>
    <property type="evidence" value="ECO:0007669"/>
    <property type="project" value="TreeGrafter"/>
</dbReference>
<name>A0A7K9R123_IRECY</name>
<evidence type="ECO:0000313" key="7">
    <source>
        <dbReference type="EMBL" id="NXI17609.1"/>
    </source>
</evidence>
<protein>
    <submittedName>
        <fullName evidence="7">HYDIN protein</fullName>
    </submittedName>
</protein>
<evidence type="ECO:0000256" key="4">
    <source>
        <dbReference type="ARBA" id="ARBA00023069"/>
    </source>
</evidence>
<dbReference type="GO" id="GO:1904158">
    <property type="term" value="P:axonemal central apparatus assembly"/>
    <property type="evidence" value="ECO:0007669"/>
    <property type="project" value="TreeGrafter"/>
</dbReference>
<dbReference type="PANTHER" id="PTHR23053">
    <property type="entry name" value="DLEC1 DELETED IN LUNG AND ESOPHAGEAL CANCER 1"/>
    <property type="match status" value="1"/>
</dbReference>
<evidence type="ECO:0000256" key="3">
    <source>
        <dbReference type="ARBA" id="ARBA00022490"/>
    </source>
</evidence>
<organism evidence="7 8">
    <name type="scientific">Irena cyanogastra</name>
    <name type="common">Philippine fairy-bluebird</name>
    <dbReference type="NCBI Taxonomy" id="175120"/>
    <lineage>
        <taxon>Eukaryota</taxon>
        <taxon>Metazoa</taxon>
        <taxon>Chordata</taxon>
        <taxon>Craniata</taxon>
        <taxon>Vertebrata</taxon>
        <taxon>Euteleostomi</taxon>
        <taxon>Archelosauria</taxon>
        <taxon>Archosauria</taxon>
        <taxon>Dinosauria</taxon>
        <taxon>Saurischia</taxon>
        <taxon>Theropoda</taxon>
        <taxon>Coelurosauria</taxon>
        <taxon>Aves</taxon>
        <taxon>Neognathae</taxon>
        <taxon>Neoaves</taxon>
        <taxon>Telluraves</taxon>
        <taxon>Australaves</taxon>
        <taxon>Passeriformes</taxon>
        <taxon>Corvoidea</taxon>
        <taxon>Irenidae</taxon>
        <taxon>Irena</taxon>
    </lineage>
</organism>
<comment type="subcellular location">
    <subcellularLocation>
        <location evidence="1">Cell projection</location>
        <location evidence="1">Cilium</location>
    </subcellularLocation>
    <subcellularLocation>
        <location evidence="2">Cytoplasm</location>
    </subcellularLocation>
</comment>
<dbReference type="GO" id="GO:0005930">
    <property type="term" value="C:axoneme"/>
    <property type="evidence" value="ECO:0007669"/>
    <property type="project" value="TreeGrafter"/>
</dbReference>
<feature type="non-terminal residue" evidence="7">
    <location>
        <position position="1152"/>
    </location>
</feature>
<dbReference type="AlphaFoldDB" id="A0A7K9R123"/>
<evidence type="ECO:0000259" key="6">
    <source>
        <dbReference type="Pfam" id="PF22544"/>
    </source>
</evidence>
<dbReference type="InterPro" id="IPR013783">
    <property type="entry name" value="Ig-like_fold"/>
</dbReference>
<dbReference type="InterPro" id="IPR053879">
    <property type="entry name" value="HYDIN_VesB_CFA65-like_Ig"/>
</dbReference>
<accession>A0A7K9R123</accession>
<sequence>RMYEQHKENFNHVLKKYRTDMTLRRRVLFLVDSFHTNITKNRVGPVLFHNDIFSLEPKEGEIWPNCSAEIRLVFKPQEARVYKLPVFCDITGHENRLPLLLTGEGLGPQLHFHFEELNIGEIFIRTTHRYEAVLINSGLVEAPFRFVPPTTAMGSYFTFLPQEGIVAPGKFQSIQISFCPTILGEFEEEFCFHVTQSPKPVTLTIRGSVMGPTFHFDVSALHFGDLSFGFPRTLKFCLFNTSLIPMAFNLYIPGDGSGGPSVDSSAVVLKPRRQFWSKEARGLMRPREFTISPCSGTVRPLESQDITVTLCSNTIGDYELELLMDVDDVGKKVLALPLTARCNVPSLRVLNPLLTLEDCWLKLPYERKLILENDSDFPGCYFVLPQEHKEEASAWYSSSMPVGIIEAHSLVEIPFILQAQVLGDWNVSAEIIVFGREESPLEIRSEGDSYGPLVHVYPEKINFGSIRVLEDHFETLKLANQSDIPANFHIERPAKCSCWRIEPIKGVVPANTELAVDVIANLNGTDKFQEKVKVFIEYGQLLMTVVSIQAVGTGTTIVTDKPVIPKLDLKYHFSGTPCSYHFKMTNRGRHISRVCWGTQDCCYFRRSTPALAGTKSKVAAQTPRPGSPLFKPRPMQMELRPGQTVDVVLEGCSNTVQEVRELLRCHAVAGNAIQRMEVDLTCRFICPSVQMSSRLITFRAEKKPSDVLTLQYQPFSLKNTCPLPFSLVLDLEQPFLICSADQQPLPADSKVSLWEELHLCIQFNPAYKKNLHSWVAERVLRIRFKEHRHKEQIRVRGEVHFPNLHLQAKAVDFGCIINDTQQELHMEMTNCSPITAQYHWSFLTDSQVNTIRRTLTRRILASSQQMQRTPWKQSKTFQSHCLFLQTRKKAFDLPACLLSISTLEWEVAPCSASGETETAHGVIKKRDVREQKTSCSLQPLVLVFQVLSSTPVESQSPVRMRGLSQFSDMEHPNVGMQEVFDVLPLWGVLQPGESQLVTFTFFGHANIVARVTALCHVEGGPTYKVVLTGEASCPSYQLDVEEIDWGPQVFNKVLKAKVTLRNTGVLEFTYVVPNSGAGTAANPLPGVPVVLPATGSIAPGEKQALKVYYLPGKLGVFCRTFQVQVAYLEPAEIFLKGEGIFPRVTKNVPRML</sequence>
<feature type="domain" description="HYDIN/VesB/CFA65-like Ig-like" evidence="6">
    <location>
        <begin position="108"/>
        <end position="207"/>
    </location>
</feature>
<dbReference type="Gene3D" id="2.60.40.10">
    <property type="entry name" value="Immunoglobulins"/>
    <property type="match status" value="7"/>
</dbReference>
<dbReference type="Proteomes" id="UP000530962">
    <property type="component" value="Unassembled WGS sequence"/>
</dbReference>
<gene>
    <name evidence="7" type="primary">Hydin_4</name>
    <name evidence="7" type="ORF">IRECYA_R07310</name>
</gene>
<feature type="non-terminal residue" evidence="7">
    <location>
        <position position="1"/>
    </location>
</feature>
<keyword evidence="3" id="KW-0963">Cytoplasm</keyword>
<dbReference type="Pfam" id="PF22544">
    <property type="entry name" value="HYDIN_VesB_CFA65-like_Ig"/>
    <property type="match status" value="2"/>
</dbReference>
<evidence type="ECO:0000256" key="2">
    <source>
        <dbReference type="ARBA" id="ARBA00004496"/>
    </source>
</evidence>
<comment type="caution">
    <text evidence="7">The sequence shown here is derived from an EMBL/GenBank/DDBJ whole genome shotgun (WGS) entry which is preliminary data.</text>
</comment>
<dbReference type="EMBL" id="VWZV01014459">
    <property type="protein sequence ID" value="NXI17609.1"/>
    <property type="molecule type" value="Genomic_DNA"/>
</dbReference>
<reference evidence="7 8" key="1">
    <citation type="submission" date="2019-09" db="EMBL/GenBank/DDBJ databases">
        <title>Bird 10,000 Genomes (B10K) Project - Family phase.</title>
        <authorList>
            <person name="Zhang G."/>
        </authorList>
    </citation>
    <scope>NUCLEOTIDE SEQUENCE [LARGE SCALE GENOMIC DNA]</scope>
    <source>
        <strain evidence="7">B10K-DU-001-26</strain>
        <tissue evidence="7">Muscle</tissue>
    </source>
</reference>
<keyword evidence="4" id="KW-0969">Cilium</keyword>
<evidence type="ECO:0000313" key="8">
    <source>
        <dbReference type="Proteomes" id="UP000530962"/>
    </source>
</evidence>
<dbReference type="PANTHER" id="PTHR23053:SF0">
    <property type="entry name" value="HYDROCEPHALUS-INDUCING PROTEIN HOMOLOG"/>
    <property type="match status" value="1"/>
</dbReference>
<keyword evidence="5" id="KW-0966">Cell projection</keyword>
<dbReference type="InterPro" id="IPR033305">
    <property type="entry name" value="Hydin-like"/>
</dbReference>